<protein>
    <submittedName>
        <fullName evidence="3">Uncharacterized protein</fullName>
    </submittedName>
</protein>
<dbReference type="AlphaFoldDB" id="A0A1G7GIS5"/>
<keyword evidence="2" id="KW-0732">Signal</keyword>
<gene>
    <name evidence="3" type="ORF">SAMN05216337_10387</name>
</gene>
<feature type="chain" id="PRO_5011666563" evidence="2">
    <location>
        <begin position="30"/>
        <end position="81"/>
    </location>
</feature>
<proteinExistence type="predicted"/>
<dbReference type="EMBL" id="FMZW01000038">
    <property type="protein sequence ID" value="SDE88068.1"/>
    <property type="molecule type" value="Genomic_DNA"/>
</dbReference>
<evidence type="ECO:0000256" key="2">
    <source>
        <dbReference type="SAM" id="SignalP"/>
    </source>
</evidence>
<dbReference type="RefSeq" id="WP_229162919.1">
    <property type="nucleotide sequence ID" value="NZ_FMZW01000038.1"/>
</dbReference>
<evidence type="ECO:0000313" key="3">
    <source>
        <dbReference type="EMBL" id="SDE88068.1"/>
    </source>
</evidence>
<reference evidence="3 4" key="1">
    <citation type="submission" date="2016-10" db="EMBL/GenBank/DDBJ databases">
        <authorList>
            <person name="de Groot N.N."/>
        </authorList>
    </citation>
    <scope>NUCLEOTIDE SEQUENCE [LARGE SCALE GENOMIC DNA]</scope>
    <source>
        <strain evidence="3 4">R5</strain>
    </source>
</reference>
<dbReference type="Proteomes" id="UP000199245">
    <property type="component" value="Unassembled WGS sequence"/>
</dbReference>
<sequence>MEKALEIAMRMALWLVAACALTLAATARAERPDCGSFPDTRSRLTCYENVSRAPPEPEAAAHSPGAQGKSMKMNARKRRHK</sequence>
<name>A0A1G7GIS5_9BRAD</name>
<feature type="signal peptide" evidence="2">
    <location>
        <begin position="1"/>
        <end position="29"/>
    </location>
</feature>
<feature type="region of interest" description="Disordered" evidence="1">
    <location>
        <begin position="51"/>
        <end position="81"/>
    </location>
</feature>
<evidence type="ECO:0000313" key="4">
    <source>
        <dbReference type="Proteomes" id="UP000199245"/>
    </source>
</evidence>
<accession>A0A1G7GIS5</accession>
<evidence type="ECO:0000256" key="1">
    <source>
        <dbReference type="SAM" id="MobiDB-lite"/>
    </source>
</evidence>
<organism evidence="3 4">
    <name type="scientific">Bradyrhizobium brasilense</name>
    <dbReference type="NCBI Taxonomy" id="1419277"/>
    <lineage>
        <taxon>Bacteria</taxon>
        <taxon>Pseudomonadati</taxon>
        <taxon>Pseudomonadota</taxon>
        <taxon>Alphaproteobacteria</taxon>
        <taxon>Hyphomicrobiales</taxon>
        <taxon>Nitrobacteraceae</taxon>
        <taxon>Bradyrhizobium</taxon>
    </lineage>
</organism>